<dbReference type="InterPro" id="IPR002921">
    <property type="entry name" value="Fungal_lipase-type"/>
</dbReference>
<gene>
    <name evidence="2" type="ORF">CCMP2556_LOCUS3128</name>
</gene>
<evidence type="ECO:0000259" key="1">
    <source>
        <dbReference type="Pfam" id="PF01764"/>
    </source>
</evidence>
<comment type="caution">
    <text evidence="2">The sequence shown here is derived from an EMBL/GenBank/DDBJ whole genome shotgun (WGS) entry which is preliminary data.</text>
</comment>
<dbReference type="InterPro" id="IPR029058">
    <property type="entry name" value="AB_hydrolase_fold"/>
</dbReference>
<dbReference type="SUPFAM" id="SSF53474">
    <property type="entry name" value="alpha/beta-Hydrolases"/>
    <property type="match status" value="1"/>
</dbReference>
<proteinExistence type="predicted"/>
<sequence>MVGWSSNGRGTHLLLAMATCLDCDDGGALDLLQRRGRTLSEPTIPDLPADGGWNFDAYLTNTPRGIWTSFLAVVAEAIALSYITSAPVTADFPEKANATLNWTEGSWDRAFAFDMDPIIGGPIARVFVQNKSQRVVIAFKGGCGDPTLEQCKVDLCYADVRARSWGNVTDIAREIRAAQCSIYSSLLDFTTQADRFVRRVQKAFCGYHILLTGHSLGGMLAMAVAAQQPGILKAFTIGAEPFDYVLTHEMNFTEEQMSAVAKSNDIVLVCDPFDCGLQVAFSPTAYAGVKTCAYLDAPIPEECASFVRPFAATGWQQAAFSLESEYYQHGFNSSRFNETIACDTRAHEWLRYLDPVLKVSYPTCFVSDRDMQGMKVPES</sequence>
<protein>
    <recommendedName>
        <fullName evidence="1">Fungal lipase-type domain-containing protein</fullName>
    </recommendedName>
</protein>
<reference evidence="2 3" key="1">
    <citation type="submission" date="2024-02" db="EMBL/GenBank/DDBJ databases">
        <authorList>
            <person name="Chen Y."/>
            <person name="Shah S."/>
            <person name="Dougan E. K."/>
            <person name="Thang M."/>
            <person name="Chan C."/>
        </authorList>
    </citation>
    <scope>NUCLEOTIDE SEQUENCE [LARGE SCALE GENOMIC DNA]</scope>
</reference>
<dbReference type="Pfam" id="PF01764">
    <property type="entry name" value="Lipase_3"/>
    <property type="match status" value="1"/>
</dbReference>
<dbReference type="Proteomes" id="UP001642484">
    <property type="component" value="Unassembled WGS sequence"/>
</dbReference>
<name>A0ABP0HSC2_9DINO</name>
<dbReference type="Gene3D" id="3.40.50.1820">
    <property type="entry name" value="alpha/beta hydrolase"/>
    <property type="match status" value="1"/>
</dbReference>
<organism evidence="2 3">
    <name type="scientific">Durusdinium trenchii</name>
    <dbReference type="NCBI Taxonomy" id="1381693"/>
    <lineage>
        <taxon>Eukaryota</taxon>
        <taxon>Sar</taxon>
        <taxon>Alveolata</taxon>
        <taxon>Dinophyceae</taxon>
        <taxon>Suessiales</taxon>
        <taxon>Symbiodiniaceae</taxon>
        <taxon>Durusdinium</taxon>
    </lineage>
</organism>
<accession>A0ABP0HSC2</accession>
<evidence type="ECO:0000313" key="2">
    <source>
        <dbReference type="EMBL" id="CAK8993134.1"/>
    </source>
</evidence>
<dbReference type="EMBL" id="CAXAMN010001209">
    <property type="protein sequence ID" value="CAK8993134.1"/>
    <property type="molecule type" value="Genomic_DNA"/>
</dbReference>
<evidence type="ECO:0000313" key="3">
    <source>
        <dbReference type="Proteomes" id="UP001642484"/>
    </source>
</evidence>
<feature type="domain" description="Fungal lipase-type" evidence="1">
    <location>
        <begin position="177"/>
        <end position="226"/>
    </location>
</feature>
<keyword evidence="3" id="KW-1185">Reference proteome</keyword>